<evidence type="ECO:0000259" key="1">
    <source>
        <dbReference type="PROSITE" id="PS50090"/>
    </source>
</evidence>
<dbReference type="InterPro" id="IPR017930">
    <property type="entry name" value="Myb_dom"/>
</dbReference>
<evidence type="ECO:0000259" key="2">
    <source>
        <dbReference type="PROSITE" id="PS51293"/>
    </source>
</evidence>
<protein>
    <submittedName>
        <fullName evidence="4">Uncharacterized protein</fullName>
    </submittedName>
</protein>
<feature type="domain" description="HTH myb-type" evidence="3">
    <location>
        <begin position="1"/>
        <end position="31"/>
    </location>
</feature>
<gene>
    <name evidence="4" type="ORF">HaLaN_16037</name>
</gene>
<dbReference type="InterPro" id="IPR050560">
    <property type="entry name" value="MYB_TF"/>
</dbReference>
<feature type="domain" description="SANT" evidence="2">
    <location>
        <begin position="1"/>
        <end position="24"/>
    </location>
</feature>
<accession>A0A699ZJD0</accession>
<dbReference type="PROSITE" id="PS51294">
    <property type="entry name" value="HTH_MYB"/>
    <property type="match status" value="2"/>
</dbReference>
<dbReference type="SUPFAM" id="SSF46689">
    <property type="entry name" value="Homeodomain-like"/>
    <property type="match status" value="1"/>
</dbReference>
<feature type="domain" description="Myb-like" evidence="1">
    <location>
        <begin position="28"/>
        <end position="78"/>
    </location>
</feature>
<evidence type="ECO:0000313" key="4">
    <source>
        <dbReference type="EMBL" id="GFH19136.1"/>
    </source>
</evidence>
<comment type="caution">
    <text evidence="4">The sequence shown here is derived from an EMBL/GenBank/DDBJ whole genome shotgun (WGS) entry which is preliminary data.</text>
</comment>
<dbReference type="CDD" id="cd00167">
    <property type="entry name" value="SANT"/>
    <property type="match status" value="2"/>
</dbReference>
<dbReference type="Pfam" id="PF00249">
    <property type="entry name" value="Myb_DNA-binding"/>
    <property type="match status" value="1"/>
</dbReference>
<dbReference type="EMBL" id="BLLF01001411">
    <property type="protein sequence ID" value="GFH19136.1"/>
    <property type="molecule type" value="Genomic_DNA"/>
</dbReference>
<dbReference type="PANTHER" id="PTHR45614">
    <property type="entry name" value="MYB PROTEIN-RELATED"/>
    <property type="match status" value="1"/>
</dbReference>
<dbReference type="InterPro" id="IPR009057">
    <property type="entry name" value="Homeodomain-like_sf"/>
</dbReference>
<dbReference type="InterPro" id="IPR001005">
    <property type="entry name" value="SANT/Myb"/>
</dbReference>
<sequence>MDWQHVADELGTGRSAKQCREHYLYSLQPNMIKGQWTQQEEYIIAREHSMSGSQWSRIASCLPGRTDNAVKNTFYAATRSKARNKSYSILWLYAKQLQAGKTPAAALSKAVEVSAHGISVSGGRWQTCAHEQT</sequence>
<name>A0A699ZJD0_HAELA</name>
<dbReference type="PROSITE" id="PS50090">
    <property type="entry name" value="MYB_LIKE"/>
    <property type="match status" value="1"/>
</dbReference>
<dbReference type="PROSITE" id="PS51293">
    <property type="entry name" value="SANT"/>
    <property type="match status" value="1"/>
</dbReference>
<keyword evidence="5" id="KW-1185">Reference proteome</keyword>
<organism evidence="4 5">
    <name type="scientific">Haematococcus lacustris</name>
    <name type="common">Green alga</name>
    <name type="synonym">Haematococcus pluvialis</name>
    <dbReference type="NCBI Taxonomy" id="44745"/>
    <lineage>
        <taxon>Eukaryota</taxon>
        <taxon>Viridiplantae</taxon>
        <taxon>Chlorophyta</taxon>
        <taxon>core chlorophytes</taxon>
        <taxon>Chlorophyceae</taxon>
        <taxon>CS clade</taxon>
        <taxon>Chlamydomonadales</taxon>
        <taxon>Haematococcaceae</taxon>
        <taxon>Haematococcus</taxon>
    </lineage>
</organism>
<evidence type="ECO:0000259" key="3">
    <source>
        <dbReference type="PROSITE" id="PS51294"/>
    </source>
</evidence>
<dbReference type="SMART" id="SM00717">
    <property type="entry name" value="SANT"/>
    <property type="match status" value="1"/>
</dbReference>
<dbReference type="GO" id="GO:0005634">
    <property type="term" value="C:nucleus"/>
    <property type="evidence" value="ECO:0007669"/>
    <property type="project" value="TreeGrafter"/>
</dbReference>
<reference evidence="4 5" key="1">
    <citation type="submission" date="2020-02" db="EMBL/GenBank/DDBJ databases">
        <title>Draft genome sequence of Haematococcus lacustris strain NIES-144.</title>
        <authorList>
            <person name="Morimoto D."/>
            <person name="Nakagawa S."/>
            <person name="Yoshida T."/>
            <person name="Sawayama S."/>
        </authorList>
    </citation>
    <scope>NUCLEOTIDE SEQUENCE [LARGE SCALE GENOMIC DNA]</scope>
    <source>
        <strain evidence="4 5">NIES-144</strain>
    </source>
</reference>
<dbReference type="AlphaFoldDB" id="A0A699ZJD0"/>
<feature type="domain" description="HTH myb-type" evidence="3">
    <location>
        <begin position="33"/>
        <end position="82"/>
    </location>
</feature>
<dbReference type="GO" id="GO:0000981">
    <property type="term" value="F:DNA-binding transcription factor activity, RNA polymerase II-specific"/>
    <property type="evidence" value="ECO:0007669"/>
    <property type="project" value="TreeGrafter"/>
</dbReference>
<dbReference type="GO" id="GO:0000978">
    <property type="term" value="F:RNA polymerase II cis-regulatory region sequence-specific DNA binding"/>
    <property type="evidence" value="ECO:0007669"/>
    <property type="project" value="TreeGrafter"/>
</dbReference>
<dbReference type="Proteomes" id="UP000485058">
    <property type="component" value="Unassembled WGS sequence"/>
</dbReference>
<dbReference type="PANTHER" id="PTHR45614:SF25">
    <property type="entry name" value="MYB PROTEIN"/>
    <property type="match status" value="1"/>
</dbReference>
<proteinExistence type="predicted"/>
<dbReference type="InterPro" id="IPR017884">
    <property type="entry name" value="SANT_dom"/>
</dbReference>
<dbReference type="Gene3D" id="1.10.10.60">
    <property type="entry name" value="Homeodomain-like"/>
    <property type="match status" value="2"/>
</dbReference>
<evidence type="ECO:0000313" key="5">
    <source>
        <dbReference type="Proteomes" id="UP000485058"/>
    </source>
</evidence>